<protein>
    <submittedName>
        <fullName evidence="3">PQQ-dependent sugar dehydrogenase</fullName>
    </submittedName>
</protein>
<comment type="caution">
    <text evidence="3">The sequence shown here is derived from an EMBL/GenBank/DDBJ whole genome shotgun (WGS) entry which is preliminary data.</text>
</comment>
<evidence type="ECO:0000313" key="4">
    <source>
        <dbReference type="Proteomes" id="UP000319771"/>
    </source>
</evidence>
<dbReference type="AlphaFoldDB" id="A0A538U763"/>
<evidence type="ECO:0000256" key="1">
    <source>
        <dbReference type="SAM" id="SignalP"/>
    </source>
</evidence>
<dbReference type="InterPro" id="IPR011042">
    <property type="entry name" value="6-blade_b-propeller_TolB-like"/>
</dbReference>
<dbReference type="EMBL" id="VBPB01000148">
    <property type="protein sequence ID" value="TMQ71721.1"/>
    <property type="molecule type" value="Genomic_DNA"/>
</dbReference>
<name>A0A538U763_UNCEI</name>
<feature type="domain" description="Glucose/Sorbosone dehydrogenase" evidence="2">
    <location>
        <begin position="53"/>
        <end position="382"/>
    </location>
</feature>
<dbReference type="InterPro" id="IPR012938">
    <property type="entry name" value="Glc/Sorbosone_DH"/>
</dbReference>
<organism evidence="3 4">
    <name type="scientific">Eiseniibacteriota bacterium</name>
    <dbReference type="NCBI Taxonomy" id="2212470"/>
    <lineage>
        <taxon>Bacteria</taxon>
        <taxon>Candidatus Eiseniibacteriota</taxon>
    </lineage>
</organism>
<dbReference type="SUPFAM" id="SSF50952">
    <property type="entry name" value="Soluble quinoprotein glucose dehydrogenase"/>
    <property type="match status" value="1"/>
</dbReference>
<accession>A0A538U763</accession>
<dbReference type="Proteomes" id="UP000319771">
    <property type="component" value="Unassembled WGS sequence"/>
</dbReference>
<evidence type="ECO:0000313" key="3">
    <source>
        <dbReference type="EMBL" id="TMQ71721.1"/>
    </source>
</evidence>
<gene>
    <name evidence="3" type="ORF">E6K81_09365</name>
</gene>
<keyword evidence="1" id="KW-0732">Signal</keyword>
<dbReference type="Gene3D" id="2.120.10.30">
    <property type="entry name" value="TolB, C-terminal domain"/>
    <property type="match status" value="1"/>
</dbReference>
<dbReference type="Pfam" id="PF07995">
    <property type="entry name" value="GSDH"/>
    <property type="match status" value="1"/>
</dbReference>
<feature type="chain" id="PRO_5022183862" evidence="1">
    <location>
        <begin position="26"/>
        <end position="399"/>
    </location>
</feature>
<proteinExistence type="predicted"/>
<feature type="signal peptide" evidence="1">
    <location>
        <begin position="1"/>
        <end position="25"/>
    </location>
</feature>
<reference evidence="3 4" key="1">
    <citation type="journal article" date="2019" name="Nat. Microbiol.">
        <title>Mediterranean grassland soil C-N compound turnover is dependent on rainfall and depth, and is mediated by genomically divergent microorganisms.</title>
        <authorList>
            <person name="Diamond S."/>
            <person name="Andeer P.F."/>
            <person name="Li Z."/>
            <person name="Crits-Christoph A."/>
            <person name="Burstein D."/>
            <person name="Anantharaman K."/>
            <person name="Lane K.R."/>
            <person name="Thomas B.C."/>
            <person name="Pan C."/>
            <person name="Northen T.R."/>
            <person name="Banfield J.F."/>
        </authorList>
    </citation>
    <scope>NUCLEOTIDE SEQUENCE [LARGE SCALE GENOMIC DNA]</scope>
    <source>
        <strain evidence="3">WS_11</strain>
    </source>
</reference>
<dbReference type="PANTHER" id="PTHR19328:SF75">
    <property type="entry name" value="ALDOSE SUGAR DEHYDROGENASE YLII"/>
    <property type="match status" value="1"/>
</dbReference>
<dbReference type="InterPro" id="IPR011041">
    <property type="entry name" value="Quinoprot_gluc/sorb_DH_b-prop"/>
</dbReference>
<sequence length="399" mass="43025">MRRGTPLPLLAVVPLLPLLCLLACAAPAPRATAATPAPTSATGLVLQRVATGLDQPLDLTAPPGDPRLFVVEQPGRIRIIKDGRLLPAPFLDLTDRVRSGGERGLLSVAFHPHYATNGFMFVDYTDLNGDTRIVRFTVSGDPDRADPATAHEILEIGQPFANHNGGLVRFGPDGMLFVGMGDGGAGGDPFGNGQKLGTLLGKLLRLDVDHGDPYRVPRDNPFVGRGGARGEIWAYGLRNPWRFCFDPPSRLLYVADVGQDRWEEVDAVPARAAGLDYGWNIMEGSHCFRGEHCQTAGRVPPVVEYGHGEGCSITGGSVYRGTSIPALVGHYVYSDYCHGWIRSFKLEDGVVRDHHEWRGAHASNVTSFGVDAAGELYVCSQGGDVFRLAWAGEAPRGRR</sequence>
<dbReference type="PANTHER" id="PTHR19328">
    <property type="entry name" value="HEDGEHOG-INTERACTING PROTEIN"/>
    <property type="match status" value="1"/>
</dbReference>
<evidence type="ECO:0000259" key="2">
    <source>
        <dbReference type="Pfam" id="PF07995"/>
    </source>
</evidence>